<proteinExistence type="predicted"/>
<dbReference type="Proteomes" id="UP000646548">
    <property type="component" value="Unassembled WGS sequence"/>
</dbReference>
<dbReference type="AlphaFoldDB" id="A0A834BYY0"/>
<name>A0A834BYY0_ORYME</name>
<reference evidence="1" key="1">
    <citation type="journal article" name="BMC Genomics">
        <title>Long-read sequencing and de novo genome assembly of marine medaka (Oryzias melastigma).</title>
        <authorList>
            <person name="Liang P."/>
            <person name="Saqib H.S.A."/>
            <person name="Ni X."/>
            <person name="Shen Y."/>
        </authorList>
    </citation>
    <scope>NUCLEOTIDE SEQUENCE</scope>
    <source>
        <strain evidence="1">Bigg-433</strain>
    </source>
</reference>
<dbReference type="PANTHER" id="PTHR31025:SF27">
    <property type="entry name" value="SI:CH211-193K19.2-RELATED"/>
    <property type="match status" value="1"/>
</dbReference>
<gene>
    <name evidence="1" type="ORF">FQA47_001119</name>
</gene>
<accession>A0A834BYY0</accession>
<comment type="caution">
    <text evidence="1">The sequence shown here is derived from an EMBL/GenBank/DDBJ whole genome shotgun (WGS) entry which is preliminary data.</text>
</comment>
<evidence type="ECO:0000313" key="2">
    <source>
        <dbReference type="Proteomes" id="UP000646548"/>
    </source>
</evidence>
<feature type="non-terminal residue" evidence="1">
    <location>
        <position position="1"/>
    </location>
</feature>
<sequence length="101" mass="11068">AEDADIIQGAVEETTVGIYAIKHDPENKPEDIGMVIEGHIVLEELESVALAVAMLFGLFYALNLNYPPGIKNTCEVLQKLLMELECGTLTKKVQALKNRLA</sequence>
<evidence type="ECO:0000313" key="1">
    <source>
        <dbReference type="EMBL" id="KAF6716696.1"/>
    </source>
</evidence>
<dbReference type="EMBL" id="WKFB01000933">
    <property type="protein sequence ID" value="KAF6716696.1"/>
    <property type="molecule type" value="Genomic_DNA"/>
</dbReference>
<protein>
    <submittedName>
        <fullName evidence="1">Uncharacterized protein</fullName>
    </submittedName>
</protein>
<organism evidence="1 2">
    <name type="scientific">Oryzias melastigma</name>
    <name type="common">Marine medaka</name>
    <dbReference type="NCBI Taxonomy" id="30732"/>
    <lineage>
        <taxon>Eukaryota</taxon>
        <taxon>Metazoa</taxon>
        <taxon>Chordata</taxon>
        <taxon>Craniata</taxon>
        <taxon>Vertebrata</taxon>
        <taxon>Euteleostomi</taxon>
        <taxon>Actinopterygii</taxon>
        <taxon>Neopterygii</taxon>
        <taxon>Teleostei</taxon>
        <taxon>Neoteleostei</taxon>
        <taxon>Acanthomorphata</taxon>
        <taxon>Ovalentaria</taxon>
        <taxon>Atherinomorphae</taxon>
        <taxon>Beloniformes</taxon>
        <taxon>Adrianichthyidae</taxon>
        <taxon>Oryziinae</taxon>
        <taxon>Oryzias</taxon>
    </lineage>
</organism>
<dbReference type="PANTHER" id="PTHR31025">
    <property type="entry name" value="SI:CH211-196P9.1-RELATED"/>
    <property type="match status" value="1"/>
</dbReference>